<dbReference type="InterPro" id="IPR006034">
    <property type="entry name" value="Asparaginase/glutaminase-like"/>
</dbReference>
<dbReference type="PRINTS" id="PR01415">
    <property type="entry name" value="ANKYRIN"/>
</dbReference>
<keyword evidence="7" id="KW-0675">Receptor</keyword>
<sequence>MASSDEESYCKLPLGFTGEIVAMVLYTSLIIIGSSGNMFVILAINRTPALKNVCGILIANVAVADLMVTSVVMPLVVYVHIQGFLDRCTFLTPVFVAWIIALFSAGSSLLTLTALSMDRCFAICRPMRHKTIVTKTKAKIVTAIIWMASLTLPLLEIFYHGSALAKYLQTVGVVCCYSIIVVGGIFTVRHVRAKSRQIVSLHQDQGTSHLTAALNQRNKQVAKTIALVVFFFTLCWIPIAYLTESESFLKVTLFFHGKLYRGNRALKVDARRFGAFDTPNCPPLATVEAGIEIEWEELFYENQASKFQIHTKMSSRIGVLRIFPGITQEAVLVEAGVISGNDMTVEAALTKLSYVLGHDELSLEEKKEMMKKNLRGELTLYKNEKMEQFSFRDNELIDAVASHFKVGSTEEVRFIKQALFAVLMCHAAGRGDIDAMEELRQQEVRFIKQALFPVLMCHAAGRGDIDAMEELRQQGGLLSVATSHDGRTPIHVACLEGQLQVIRYLLEKGASPHVFDHHGQTPLHDAIRSANEEAILLLREFGAHLGPTTVNTALQICSLAADDKVDRLRAWHLAGVDFNVGDYDRRTALHVAVCRNNVNTVKFLLECGVDMNLRDLYGFTPLKNAELFENRGMMELLQSAAQKTTEEADKSRGATKLVRFTSFHSVS</sequence>
<evidence type="ECO:0000256" key="5">
    <source>
        <dbReference type="ARBA" id="ARBA00023136"/>
    </source>
</evidence>
<comment type="caution">
    <text evidence="10">The sequence shown here is derived from an EMBL/GenBank/DDBJ whole genome shotgun (WGS) entry which is preliminary data.</text>
</comment>
<reference evidence="11" key="1">
    <citation type="journal article" date="2017" name="bioRxiv">
        <title>Comparative analysis of the genomes of Stylophora pistillata and Acropora digitifera provides evidence for extensive differences between species of corals.</title>
        <authorList>
            <person name="Voolstra C.R."/>
            <person name="Li Y."/>
            <person name="Liew Y.J."/>
            <person name="Baumgarten S."/>
            <person name="Zoccola D."/>
            <person name="Flot J.-F."/>
            <person name="Tambutte S."/>
            <person name="Allemand D."/>
            <person name="Aranda M."/>
        </authorList>
    </citation>
    <scope>NUCLEOTIDE SEQUENCE [LARGE SCALE GENOMIC DNA]</scope>
</reference>
<feature type="transmembrane region" description="Helical" evidence="8">
    <location>
        <begin position="93"/>
        <end position="117"/>
    </location>
</feature>
<accession>A0A2B4SDL8</accession>
<dbReference type="InterPro" id="IPR027474">
    <property type="entry name" value="L-asparaginase_N"/>
</dbReference>
<dbReference type="PROSITE" id="PS00237">
    <property type="entry name" value="G_PROTEIN_RECEP_F1_1"/>
    <property type="match status" value="1"/>
</dbReference>
<dbReference type="InterPro" id="IPR036770">
    <property type="entry name" value="Ankyrin_rpt-contain_sf"/>
</dbReference>
<dbReference type="EC" id="3.5.1.1" evidence="2"/>
<evidence type="ECO:0000256" key="7">
    <source>
        <dbReference type="RuleBase" id="RU000688"/>
    </source>
</evidence>
<dbReference type="InterPro" id="IPR000276">
    <property type="entry name" value="GPCR_Rhodpsn"/>
</dbReference>
<dbReference type="PROSITE" id="PS50297">
    <property type="entry name" value="ANK_REP_REGION"/>
    <property type="match status" value="3"/>
</dbReference>
<evidence type="ECO:0000256" key="2">
    <source>
        <dbReference type="ARBA" id="ARBA00012920"/>
    </source>
</evidence>
<evidence type="ECO:0000256" key="4">
    <source>
        <dbReference type="ARBA" id="ARBA00022989"/>
    </source>
</evidence>
<dbReference type="InterPro" id="IPR036152">
    <property type="entry name" value="Asp/glu_Ase-like_sf"/>
</dbReference>
<comment type="subcellular location">
    <subcellularLocation>
        <location evidence="1">Membrane</location>
    </subcellularLocation>
</comment>
<dbReference type="EMBL" id="LSMT01000109">
    <property type="protein sequence ID" value="PFX27199.1"/>
    <property type="molecule type" value="Genomic_DNA"/>
</dbReference>
<dbReference type="GO" id="GO:0004930">
    <property type="term" value="F:G protein-coupled receptor activity"/>
    <property type="evidence" value="ECO:0007669"/>
    <property type="project" value="UniProtKB-KW"/>
</dbReference>
<feature type="transmembrane region" description="Helical" evidence="8">
    <location>
        <begin position="20"/>
        <end position="44"/>
    </location>
</feature>
<dbReference type="InterPro" id="IPR002110">
    <property type="entry name" value="Ankyrin_rpt"/>
</dbReference>
<dbReference type="GO" id="GO:0009066">
    <property type="term" value="P:aspartate family amino acid metabolic process"/>
    <property type="evidence" value="ECO:0007669"/>
    <property type="project" value="UniProtKB-ARBA"/>
</dbReference>
<evidence type="ECO:0000313" key="10">
    <source>
        <dbReference type="EMBL" id="PFX27199.1"/>
    </source>
</evidence>
<dbReference type="Pfam" id="PF00001">
    <property type="entry name" value="7tm_1"/>
    <property type="match status" value="1"/>
</dbReference>
<keyword evidence="7" id="KW-0297">G-protein coupled receptor</keyword>
<evidence type="ECO:0000256" key="8">
    <source>
        <dbReference type="SAM" id="Phobius"/>
    </source>
</evidence>
<keyword evidence="6" id="KW-0040">ANK repeat</keyword>
<keyword evidence="11" id="KW-1185">Reference proteome</keyword>
<dbReference type="SUPFAM" id="SSF48403">
    <property type="entry name" value="Ankyrin repeat"/>
    <property type="match status" value="1"/>
</dbReference>
<gene>
    <name evidence="10" type="primary">Aspg</name>
    <name evidence="10" type="ORF">AWC38_SpisGene8106</name>
</gene>
<feature type="transmembrane region" description="Helical" evidence="8">
    <location>
        <begin position="138"/>
        <end position="161"/>
    </location>
</feature>
<dbReference type="Gene3D" id="1.25.40.20">
    <property type="entry name" value="Ankyrin repeat-containing domain"/>
    <property type="match status" value="2"/>
</dbReference>
<dbReference type="CDD" id="cd00637">
    <property type="entry name" value="7tm_classA_rhodopsin-like"/>
    <property type="match status" value="1"/>
</dbReference>
<dbReference type="SMART" id="SM00248">
    <property type="entry name" value="ANK"/>
    <property type="match status" value="4"/>
</dbReference>
<dbReference type="Proteomes" id="UP000225706">
    <property type="component" value="Unassembled WGS sequence"/>
</dbReference>
<dbReference type="InterPro" id="IPR017452">
    <property type="entry name" value="GPCR_Rhodpsn_7TM"/>
</dbReference>
<dbReference type="AlphaFoldDB" id="A0A2B4SDL8"/>
<dbReference type="SMART" id="SM00870">
    <property type="entry name" value="Asparaginase"/>
    <property type="match status" value="1"/>
</dbReference>
<feature type="domain" description="G-protein coupled receptors family 1 profile" evidence="9">
    <location>
        <begin position="36"/>
        <end position="242"/>
    </location>
</feature>
<dbReference type="PROSITE" id="PS50262">
    <property type="entry name" value="G_PROTEIN_RECEP_F1_2"/>
    <property type="match status" value="1"/>
</dbReference>
<dbReference type="Pfam" id="PF12796">
    <property type="entry name" value="Ank_2"/>
    <property type="match status" value="2"/>
</dbReference>
<feature type="transmembrane region" description="Helical" evidence="8">
    <location>
        <begin position="56"/>
        <end position="81"/>
    </location>
</feature>
<proteinExistence type="inferred from homology"/>
<dbReference type="Gene3D" id="1.20.1070.10">
    <property type="entry name" value="Rhodopsin 7-helix transmembrane proteins"/>
    <property type="match status" value="1"/>
</dbReference>
<comment type="similarity">
    <text evidence="7">Belongs to the G-protein coupled receptor 1 family.</text>
</comment>
<dbReference type="Pfam" id="PF00710">
    <property type="entry name" value="Asparaginase"/>
    <property type="match status" value="1"/>
</dbReference>
<dbReference type="GO" id="GO:0016020">
    <property type="term" value="C:membrane"/>
    <property type="evidence" value="ECO:0007669"/>
    <property type="project" value="UniProtKB-SubCell"/>
</dbReference>
<evidence type="ECO:0000256" key="1">
    <source>
        <dbReference type="ARBA" id="ARBA00004370"/>
    </source>
</evidence>
<evidence type="ECO:0000313" key="11">
    <source>
        <dbReference type="Proteomes" id="UP000225706"/>
    </source>
</evidence>
<dbReference type="InterPro" id="IPR027473">
    <property type="entry name" value="L-asparaginase_C"/>
</dbReference>
<dbReference type="OrthoDB" id="542841at2759"/>
<protein>
    <recommendedName>
        <fullName evidence="2">asparaginase</fullName>
        <ecNumber evidence="2">3.5.1.1</ecNumber>
    </recommendedName>
</protein>
<dbReference type="PANTHER" id="PTHR11707:SF28">
    <property type="entry name" value="60 KDA LYSOPHOSPHOLIPASE"/>
    <property type="match status" value="1"/>
</dbReference>
<feature type="repeat" description="ANK" evidence="6">
    <location>
        <begin position="485"/>
        <end position="517"/>
    </location>
</feature>
<feature type="repeat" description="ANK" evidence="6">
    <location>
        <begin position="518"/>
        <end position="550"/>
    </location>
</feature>
<keyword evidence="3 7" id="KW-0812">Transmembrane</keyword>
<dbReference type="PRINTS" id="PR00237">
    <property type="entry name" value="GPCRRHODOPSN"/>
</dbReference>
<keyword evidence="4 8" id="KW-1133">Transmembrane helix</keyword>
<evidence type="ECO:0000256" key="3">
    <source>
        <dbReference type="ARBA" id="ARBA00022692"/>
    </source>
</evidence>
<dbReference type="STRING" id="50429.A0A2B4SDL8"/>
<dbReference type="PANTHER" id="PTHR11707">
    <property type="entry name" value="L-ASPARAGINASE"/>
    <property type="match status" value="1"/>
</dbReference>
<dbReference type="GO" id="GO:0004067">
    <property type="term" value="F:asparaginase activity"/>
    <property type="evidence" value="ECO:0007669"/>
    <property type="project" value="UniProtKB-EC"/>
</dbReference>
<dbReference type="PIRSF" id="PIRSF001220">
    <property type="entry name" value="L-ASNase_gatD"/>
    <property type="match status" value="1"/>
</dbReference>
<organism evidence="10 11">
    <name type="scientific">Stylophora pistillata</name>
    <name type="common">Smooth cauliflower coral</name>
    <dbReference type="NCBI Taxonomy" id="50429"/>
    <lineage>
        <taxon>Eukaryota</taxon>
        <taxon>Metazoa</taxon>
        <taxon>Cnidaria</taxon>
        <taxon>Anthozoa</taxon>
        <taxon>Hexacorallia</taxon>
        <taxon>Scleractinia</taxon>
        <taxon>Astrocoeniina</taxon>
        <taxon>Pocilloporidae</taxon>
        <taxon>Stylophora</taxon>
    </lineage>
</organism>
<dbReference type="PIRSF" id="PIRSF500176">
    <property type="entry name" value="L_ASNase"/>
    <property type="match status" value="1"/>
</dbReference>
<feature type="transmembrane region" description="Helical" evidence="8">
    <location>
        <begin position="224"/>
        <end position="242"/>
    </location>
</feature>
<keyword evidence="7" id="KW-0807">Transducer</keyword>
<feature type="repeat" description="ANK" evidence="6">
    <location>
        <begin position="584"/>
        <end position="616"/>
    </location>
</feature>
<dbReference type="Gene3D" id="3.40.50.40">
    <property type="match status" value="1"/>
</dbReference>
<dbReference type="SUPFAM" id="SSF53774">
    <property type="entry name" value="Glutaminase/Asparaginase"/>
    <property type="match status" value="1"/>
</dbReference>
<keyword evidence="5 8" id="KW-0472">Membrane</keyword>
<name>A0A2B4SDL8_STYPI</name>
<feature type="transmembrane region" description="Helical" evidence="8">
    <location>
        <begin position="167"/>
        <end position="188"/>
    </location>
</feature>
<evidence type="ECO:0000256" key="6">
    <source>
        <dbReference type="PROSITE-ProRule" id="PRU00023"/>
    </source>
</evidence>
<dbReference type="PROSITE" id="PS50088">
    <property type="entry name" value="ANK_REPEAT"/>
    <property type="match status" value="3"/>
</dbReference>
<evidence type="ECO:0000259" key="9">
    <source>
        <dbReference type="PROSITE" id="PS50262"/>
    </source>
</evidence>
<dbReference type="SUPFAM" id="SSF81321">
    <property type="entry name" value="Family A G protein-coupled receptor-like"/>
    <property type="match status" value="1"/>
</dbReference>